<dbReference type="GO" id="GO:0004553">
    <property type="term" value="F:hydrolase activity, hydrolyzing O-glycosyl compounds"/>
    <property type="evidence" value="ECO:0007669"/>
    <property type="project" value="InterPro"/>
</dbReference>
<comment type="pathway">
    <text evidence="1 6">Carbohydrate biosynthesis; dTDP-L-rhamnose biosynthesis.</text>
</comment>
<reference evidence="8 9" key="1">
    <citation type="submission" date="2019-01" db="EMBL/GenBank/DDBJ databases">
        <authorList>
            <person name="Zhang S."/>
        </authorList>
    </citation>
    <scope>NUCLEOTIDE SEQUENCE [LARGE SCALE GENOMIC DNA]</scope>
    <source>
        <strain evidence="8 9">1626</strain>
    </source>
</reference>
<dbReference type="EMBL" id="SPUH01000002">
    <property type="protein sequence ID" value="TKS52893.1"/>
    <property type="molecule type" value="Genomic_DNA"/>
</dbReference>
<dbReference type="RefSeq" id="WP_134675013.1">
    <property type="nucleotide sequence ID" value="NZ_SPUH01000002.1"/>
</dbReference>
<evidence type="ECO:0000256" key="6">
    <source>
        <dbReference type="RuleBase" id="RU364082"/>
    </source>
</evidence>
<sequence>MSVAPDTGMCGIALWGGVECTINRVGDAWFSQLQRNGHMVRADDLDTFASLGMRALRQPVLWEQVAPDGLASADWSWPDACLARLRELDIEPIVGLLHHGGGPAATSLVDADFGEKFAVYAAAVAQRYPWVRDWTPVNEPLTTARFSGLYGCWAPHGRDPAIFWQVLRNECRATVLAMRAIRRVRPDARLVQTDDLGRTWSVPSLAHQAEFNNHLRWLAWDLLCGRVDATHPLHGWLRGCCGAVAEDIAWFTDNPCPPDLIGANYYVTSERYLDDAIERYPAALHGGNGRERYVDVEAVRMLDVPPPGIETLLQEAWDRYRIPIAITEVHLGGHREEQLRWLDEIWRGACRAREAGIDLRAITLWALLGSHDWDCLLTECRDYYESGVFDVRGGSLRPTALARMAAQLGHGEPPSHPVLASPGWWRRPSRMLHAATHAQEPTAGQARPILITGATGTLGGAFARICQARGLSHRVLTRAELDIADGDAVRRALDGCEPWAIINAAGYVRVDEAERDHARCYRENSDGPATLARACARDGVALVTFSSDLVFDGRQGAPYVEDDAIAPLNVYGRSKARGEALVLDRHPDALVVRTSAFFGPWDEYNFVCLLLRALRAGLPFEAASDVTVSPTYVPDLVHACLDLLVDGEAGIWHLTNGEPVTWLELAHRAAQAAATDPVGVCGRMAAEFGWLAPRPAYSALGSQRSLVMPALDDALARCVRDSVT</sequence>
<dbReference type="PANTHER" id="PTHR10491">
    <property type="entry name" value="DTDP-4-DEHYDRORHAMNOSE REDUCTASE"/>
    <property type="match status" value="1"/>
</dbReference>
<dbReference type="PANTHER" id="PTHR10491:SF4">
    <property type="entry name" value="METHIONINE ADENOSYLTRANSFERASE 2 SUBUNIT BETA"/>
    <property type="match status" value="1"/>
</dbReference>
<gene>
    <name evidence="8" type="ORF">E4582_11720</name>
</gene>
<dbReference type="InterPro" id="IPR036291">
    <property type="entry name" value="NAD(P)-bd_dom_sf"/>
</dbReference>
<evidence type="ECO:0000259" key="7">
    <source>
        <dbReference type="Pfam" id="PF04321"/>
    </source>
</evidence>
<keyword evidence="6" id="KW-0560">Oxidoreductase</keyword>
<protein>
    <recommendedName>
        <fullName evidence="4 6">dTDP-4-dehydrorhamnose reductase</fullName>
        <ecNumber evidence="3 6">1.1.1.133</ecNumber>
    </recommendedName>
</protein>
<feature type="domain" description="RmlD-like substrate binding" evidence="7">
    <location>
        <begin position="449"/>
        <end position="704"/>
    </location>
</feature>
<dbReference type="CDD" id="cd05254">
    <property type="entry name" value="dTDP_HR_like_SDR_e"/>
    <property type="match status" value="1"/>
</dbReference>
<keyword evidence="9" id="KW-1185">Reference proteome</keyword>
<dbReference type="GO" id="GO:0019305">
    <property type="term" value="P:dTDP-rhamnose biosynthetic process"/>
    <property type="evidence" value="ECO:0007669"/>
    <property type="project" value="UniProtKB-UniPathway"/>
</dbReference>
<dbReference type="Gene3D" id="3.40.50.720">
    <property type="entry name" value="NAD(P)-binding Rossmann-like Domain"/>
    <property type="match status" value="1"/>
</dbReference>
<evidence type="ECO:0000313" key="9">
    <source>
        <dbReference type="Proteomes" id="UP000298681"/>
    </source>
</evidence>
<evidence type="ECO:0000256" key="2">
    <source>
        <dbReference type="ARBA" id="ARBA00010944"/>
    </source>
</evidence>
<comment type="catalytic activity">
    <reaction evidence="5 6">
        <text>dTDP-beta-L-rhamnose + NADP(+) = dTDP-4-dehydro-beta-L-rhamnose + NADPH + H(+)</text>
        <dbReference type="Rhea" id="RHEA:21796"/>
        <dbReference type="ChEBI" id="CHEBI:15378"/>
        <dbReference type="ChEBI" id="CHEBI:57510"/>
        <dbReference type="ChEBI" id="CHEBI:57783"/>
        <dbReference type="ChEBI" id="CHEBI:58349"/>
        <dbReference type="ChEBI" id="CHEBI:62830"/>
        <dbReference type="EC" id="1.1.1.133"/>
    </reaction>
</comment>
<comment type="similarity">
    <text evidence="2 6">Belongs to the dTDP-4-dehydrorhamnose reductase family.</text>
</comment>
<dbReference type="UniPathway" id="UPA00124"/>
<dbReference type="InterPro" id="IPR029903">
    <property type="entry name" value="RmlD-like-bd"/>
</dbReference>
<dbReference type="EC" id="1.1.1.133" evidence="3 6"/>
<evidence type="ECO:0000256" key="4">
    <source>
        <dbReference type="ARBA" id="ARBA00017099"/>
    </source>
</evidence>
<organism evidence="8 9">
    <name type="scientific">Luteimonas yindakuii</name>
    <dbReference type="NCBI Taxonomy" id="2565782"/>
    <lineage>
        <taxon>Bacteria</taxon>
        <taxon>Pseudomonadati</taxon>
        <taxon>Pseudomonadota</taxon>
        <taxon>Gammaproteobacteria</taxon>
        <taxon>Lysobacterales</taxon>
        <taxon>Lysobacteraceae</taxon>
        <taxon>Luteimonas</taxon>
    </lineage>
</organism>
<comment type="function">
    <text evidence="6">Catalyzes the reduction of dTDP-6-deoxy-L-lyxo-4-hexulose to yield dTDP-L-rhamnose.</text>
</comment>
<proteinExistence type="inferred from homology"/>
<dbReference type="InterPro" id="IPR017853">
    <property type="entry name" value="GH"/>
</dbReference>
<dbReference type="Gene3D" id="3.20.20.80">
    <property type="entry name" value="Glycosidases"/>
    <property type="match status" value="1"/>
</dbReference>
<accession>A0A4Z1R9Q9</accession>
<dbReference type="GO" id="GO:0009243">
    <property type="term" value="P:O antigen biosynthetic process"/>
    <property type="evidence" value="ECO:0007669"/>
    <property type="project" value="UniProtKB-UniPathway"/>
</dbReference>
<evidence type="ECO:0000256" key="1">
    <source>
        <dbReference type="ARBA" id="ARBA00004781"/>
    </source>
</evidence>
<dbReference type="Proteomes" id="UP000298681">
    <property type="component" value="Unassembled WGS sequence"/>
</dbReference>
<dbReference type="SUPFAM" id="SSF51445">
    <property type="entry name" value="(Trans)glycosidases"/>
    <property type="match status" value="1"/>
</dbReference>
<evidence type="ECO:0000313" key="8">
    <source>
        <dbReference type="EMBL" id="TKS52893.1"/>
    </source>
</evidence>
<name>A0A4Z1R9Q9_9GAMM</name>
<dbReference type="Pfam" id="PF04321">
    <property type="entry name" value="RmlD_sub_bind"/>
    <property type="match status" value="1"/>
</dbReference>
<dbReference type="UniPathway" id="UPA00281"/>
<dbReference type="InterPro" id="IPR001360">
    <property type="entry name" value="Glyco_hydro_1"/>
</dbReference>
<evidence type="ECO:0000256" key="3">
    <source>
        <dbReference type="ARBA" id="ARBA00012929"/>
    </source>
</evidence>
<comment type="cofactor">
    <cofactor evidence="6">
        <name>Mg(2+)</name>
        <dbReference type="ChEBI" id="CHEBI:18420"/>
    </cofactor>
    <text evidence="6">Binds 1 Mg(2+) ion per monomer.</text>
</comment>
<evidence type="ECO:0000256" key="5">
    <source>
        <dbReference type="ARBA" id="ARBA00048200"/>
    </source>
</evidence>
<comment type="caution">
    <text evidence="8">The sequence shown here is derived from an EMBL/GenBank/DDBJ whole genome shotgun (WGS) entry which is preliminary data.</text>
</comment>
<dbReference type="Gene3D" id="3.90.25.10">
    <property type="entry name" value="UDP-galactose 4-epimerase, domain 1"/>
    <property type="match status" value="1"/>
</dbReference>
<dbReference type="Pfam" id="PF00232">
    <property type="entry name" value="Glyco_hydro_1"/>
    <property type="match status" value="1"/>
</dbReference>
<dbReference type="GO" id="GO:0008831">
    <property type="term" value="F:dTDP-4-dehydrorhamnose reductase activity"/>
    <property type="evidence" value="ECO:0007669"/>
    <property type="project" value="UniProtKB-EC"/>
</dbReference>
<dbReference type="SUPFAM" id="SSF51735">
    <property type="entry name" value="NAD(P)-binding Rossmann-fold domains"/>
    <property type="match status" value="1"/>
</dbReference>
<keyword evidence="6" id="KW-0521">NADP</keyword>
<dbReference type="InterPro" id="IPR005913">
    <property type="entry name" value="dTDP_dehydrorham_reduct"/>
</dbReference>
<dbReference type="AlphaFoldDB" id="A0A4Z1R9Q9"/>